<dbReference type="EMBL" id="SNVI01000002">
    <property type="protein sequence ID" value="TFE41068.1"/>
    <property type="molecule type" value="Genomic_DNA"/>
</dbReference>
<evidence type="ECO:0000313" key="2">
    <source>
        <dbReference type="EMBL" id="TFE41068.1"/>
    </source>
</evidence>
<dbReference type="GeneID" id="97310357"/>
<comment type="caution">
    <text evidence="2">The sequence shown here is derived from an EMBL/GenBank/DDBJ whole genome shotgun (WGS) entry which is preliminary data.</text>
</comment>
<keyword evidence="1" id="KW-0812">Transmembrane</keyword>
<feature type="transmembrane region" description="Helical" evidence="1">
    <location>
        <begin position="68"/>
        <end position="101"/>
    </location>
</feature>
<dbReference type="AlphaFoldDB" id="A0A4Y8MUK8"/>
<dbReference type="Proteomes" id="UP000297385">
    <property type="component" value="Unassembled WGS sequence"/>
</dbReference>
<accession>A0A4Y8MUK8</accession>
<protein>
    <submittedName>
        <fullName evidence="2">Uncharacterized protein</fullName>
    </submittedName>
</protein>
<organism evidence="2 3">
    <name type="scientific">Paraburkholderia dipogonis</name>
    <dbReference type="NCBI Taxonomy" id="1211383"/>
    <lineage>
        <taxon>Bacteria</taxon>
        <taxon>Pseudomonadati</taxon>
        <taxon>Pseudomonadota</taxon>
        <taxon>Betaproteobacteria</taxon>
        <taxon>Burkholderiales</taxon>
        <taxon>Burkholderiaceae</taxon>
        <taxon>Paraburkholderia</taxon>
    </lineage>
</organism>
<sequence length="121" mass="13372">MSGSDTIGLCLVSFVTIEWGLLDPINQIVKYHNFKSKKFGRLKKVVGCIAIDVTKFEPANPHRELSVIVSFGIVLLFCAIFAFFVAPLVGIGLLCVFGIFIRGQQCRAFNAEYEGLISAKR</sequence>
<dbReference type="RefSeq" id="WP_134463782.1">
    <property type="nucleotide sequence ID" value="NZ_JBHMFL010000151.1"/>
</dbReference>
<evidence type="ECO:0000256" key="1">
    <source>
        <dbReference type="SAM" id="Phobius"/>
    </source>
</evidence>
<name>A0A4Y8MUK8_9BURK</name>
<keyword evidence="1" id="KW-1133">Transmembrane helix</keyword>
<evidence type="ECO:0000313" key="3">
    <source>
        <dbReference type="Proteomes" id="UP000297385"/>
    </source>
</evidence>
<reference evidence="2 3" key="1">
    <citation type="submission" date="2019-03" db="EMBL/GenBank/DDBJ databases">
        <title>Complete Genome Sequence of Paraburkholderia dipogonis ICMP 19430T, a Nitrogen-fixing Symbiont of the South African Invasive Legume Dipogon lignosus in New Zealand.</title>
        <authorList>
            <person name="De Meyer S.E."/>
        </authorList>
    </citation>
    <scope>NUCLEOTIDE SEQUENCE [LARGE SCALE GENOMIC DNA]</scope>
    <source>
        <strain evidence="2 3">ICMP 19430</strain>
    </source>
</reference>
<gene>
    <name evidence="2" type="ORF">E2553_30695</name>
</gene>
<proteinExistence type="predicted"/>
<keyword evidence="1" id="KW-0472">Membrane</keyword>